<feature type="compositionally biased region" description="Gly residues" evidence="1">
    <location>
        <begin position="156"/>
        <end position="176"/>
    </location>
</feature>
<dbReference type="EMBL" id="HBFC01007518">
    <property type="protein sequence ID" value="CAD8701579.1"/>
    <property type="molecule type" value="Transcribed_RNA"/>
</dbReference>
<feature type="compositionally biased region" description="Basic residues" evidence="1">
    <location>
        <begin position="179"/>
        <end position="192"/>
    </location>
</feature>
<proteinExistence type="predicted"/>
<organism evidence="2">
    <name type="scientific">Mantoniella antarctica</name>
    <dbReference type="NCBI Taxonomy" id="81844"/>
    <lineage>
        <taxon>Eukaryota</taxon>
        <taxon>Viridiplantae</taxon>
        <taxon>Chlorophyta</taxon>
        <taxon>Mamiellophyceae</taxon>
        <taxon>Mamiellales</taxon>
        <taxon>Mamiellaceae</taxon>
        <taxon>Mantoniella</taxon>
    </lineage>
</organism>
<reference evidence="2" key="1">
    <citation type="submission" date="2021-01" db="EMBL/GenBank/DDBJ databases">
        <authorList>
            <person name="Corre E."/>
            <person name="Pelletier E."/>
            <person name="Niang G."/>
            <person name="Scheremetjew M."/>
            <person name="Finn R."/>
            <person name="Kale V."/>
            <person name="Holt S."/>
            <person name="Cochrane G."/>
            <person name="Meng A."/>
            <person name="Brown T."/>
            <person name="Cohen L."/>
        </authorList>
    </citation>
    <scope>NUCLEOTIDE SEQUENCE</scope>
    <source>
        <strain evidence="2">SL-175</strain>
    </source>
</reference>
<feature type="compositionally biased region" description="Gly residues" evidence="1">
    <location>
        <begin position="118"/>
        <end position="129"/>
    </location>
</feature>
<feature type="compositionally biased region" description="Low complexity" evidence="1">
    <location>
        <begin position="104"/>
        <end position="117"/>
    </location>
</feature>
<accession>A0A7S0SAP0</accession>
<evidence type="ECO:0000313" key="2">
    <source>
        <dbReference type="EMBL" id="CAD8701579.1"/>
    </source>
</evidence>
<gene>
    <name evidence="2" type="ORF">MANT1106_LOCUS4261</name>
</gene>
<name>A0A7S0SAP0_9CHLO</name>
<evidence type="ECO:0000256" key="1">
    <source>
        <dbReference type="SAM" id="MobiDB-lite"/>
    </source>
</evidence>
<dbReference type="AlphaFoldDB" id="A0A7S0SAP0"/>
<protein>
    <submittedName>
        <fullName evidence="2">Uncharacterized protein</fullName>
    </submittedName>
</protein>
<feature type="region of interest" description="Disordered" evidence="1">
    <location>
        <begin position="93"/>
        <end position="204"/>
    </location>
</feature>
<sequence length="204" mass="20916">MSVEEMVQSGLNVNSLHEEVHPTELIDFSSCRSWEDAIRAGRELEAALEHMRGGGWEVDTRGWCDEAERLVVVKSLPPLRTLSHVDGNVFESYHHHDSGGDVGGSNNADGNSSSDGDGNNGGSNGGSNGGFPLDGIRQLSAPQPIRSTGGERIKGIDGGGGGGSGGDSGGVSGGGANVKKGRAKAKKKRRAKGKAEGGPTATQA</sequence>